<dbReference type="AlphaFoldDB" id="A0A6H5IWL7"/>
<gene>
    <name evidence="1" type="ORF">TBRA_LOCUS12067</name>
</gene>
<proteinExistence type="predicted"/>
<evidence type="ECO:0000313" key="1">
    <source>
        <dbReference type="EMBL" id="CAB0040348.1"/>
    </source>
</evidence>
<keyword evidence="2" id="KW-1185">Reference proteome</keyword>
<organism evidence="1 2">
    <name type="scientific">Trichogramma brassicae</name>
    <dbReference type="NCBI Taxonomy" id="86971"/>
    <lineage>
        <taxon>Eukaryota</taxon>
        <taxon>Metazoa</taxon>
        <taxon>Ecdysozoa</taxon>
        <taxon>Arthropoda</taxon>
        <taxon>Hexapoda</taxon>
        <taxon>Insecta</taxon>
        <taxon>Pterygota</taxon>
        <taxon>Neoptera</taxon>
        <taxon>Endopterygota</taxon>
        <taxon>Hymenoptera</taxon>
        <taxon>Apocrita</taxon>
        <taxon>Proctotrupomorpha</taxon>
        <taxon>Chalcidoidea</taxon>
        <taxon>Trichogrammatidae</taxon>
        <taxon>Trichogramma</taxon>
    </lineage>
</organism>
<dbReference type="EMBL" id="CADCXV010001017">
    <property type="protein sequence ID" value="CAB0040348.1"/>
    <property type="molecule type" value="Genomic_DNA"/>
</dbReference>
<evidence type="ECO:0000313" key="2">
    <source>
        <dbReference type="Proteomes" id="UP000479190"/>
    </source>
</evidence>
<accession>A0A6H5IWL7</accession>
<protein>
    <submittedName>
        <fullName evidence="1">Uncharacterized protein</fullName>
    </submittedName>
</protein>
<dbReference type="Proteomes" id="UP000479190">
    <property type="component" value="Unassembled WGS sequence"/>
</dbReference>
<reference evidence="1 2" key="1">
    <citation type="submission" date="2020-02" db="EMBL/GenBank/DDBJ databases">
        <authorList>
            <person name="Ferguson B K."/>
        </authorList>
    </citation>
    <scope>NUCLEOTIDE SEQUENCE [LARGE SCALE GENOMIC DNA]</scope>
</reference>
<name>A0A6H5IWL7_9HYME</name>
<sequence>MFKVKFKVINRFPAKKYIKYMGRVGHSKPCICRNCKKHFITTYFKIILWVKIILFYKTVRTYNKFSNLVQKWRFPEACGEDATSIGRSTDLQYITYLVHYVSFWRLYN</sequence>